<accession>A0A0A0K6F2</accession>
<reference evidence="1 2" key="2">
    <citation type="journal article" date="2009" name="PLoS ONE">
        <title>An integrated genetic and cytogenetic map of the cucumber genome.</title>
        <authorList>
            <person name="Ren Y."/>
            <person name="Zhang Z."/>
            <person name="Liu J."/>
            <person name="Staub J.E."/>
            <person name="Han Y."/>
            <person name="Cheng Z."/>
            <person name="Li X."/>
            <person name="Lu J."/>
            <person name="Miao H."/>
            <person name="Kang H."/>
            <person name="Xie B."/>
            <person name="Gu X."/>
            <person name="Wang X."/>
            <person name="Du Y."/>
            <person name="Jin W."/>
            <person name="Huang S."/>
        </authorList>
    </citation>
    <scope>NUCLEOTIDE SEQUENCE [LARGE SCALE GENOMIC DNA]</scope>
    <source>
        <strain evidence="2">cv. 9930</strain>
    </source>
</reference>
<protein>
    <recommendedName>
        <fullName evidence="3">Retrotransposon gag domain-containing protein</fullName>
    </recommendedName>
</protein>
<evidence type="ECO:0000313" key="2">
    <source>
        <dbReference type="Proteomes" id="UP000029981"/>
    </source>
</evidence>
<dbReference type="EMBL" id="CM002928">
    <property type="protein sequence ID" value="KGN44479.1"/>
    <property type="molecule type" value="Genomic_DNA"/>
</dbReference>
<organism evidence="1 2">
    <name type="scientific">Cucumis sativus</name>
    <name type="common">Cucumber</name>
    <dbReference type="NCBI Taxonomy" id="3659"/>
    <lineage>
        <taxon>Eukaryota</taxon>
        <taxon>Viridiplantae</taxon>
        <taxon>Streptophyta</taxon>
        <taxon>Embryophyta</taxon>
        <taxon>Tracheophyta</taxon>
        <taxon>Spermatophyta</taxon>
        <taxon>Magnoliopsida</taxon>
        <taxon>eudicotyledons</taxon>
        <taxon>Gunneridae</taxon>
        <taxon>Pentapetalae</taxon>
        <taxon>rosids</taxon>
        <taxon>fabids</taxon>
        <taxon>Cucurbitales</taxon>
        <taxon>Cucurbitaceae</taxon>
        <taxon>Benincaseae</taxon>
        <taxon>Cucumis</taxon>
    </lineage>
</organism>
<dbReference type="Gramene" id="KGN44479">
    <property type="protein sequence ID" value="KGN44479"/>
    <property type="gene ID" value="Csa_7G305630"/>
</dbReference>
<reference evidence="1 2" key="1">
    <citation type="journal article" date="2009" name="Nat. Genet.">
        <title>The genome of the cucumber, Cucumis sativus L.</title>
        <authorList>
            <person name="Huang S."/>
            <person name="Li R."/>
            <person name="Zhang Z."/>
            <person name="Li L."/>
            <person name="Gu X."/>
            <person name="Fan W."/>
            <person name="Lucas W.J."/>
            <person name="Wang X."/>
            <person name="Xie B."/>
            <person name="Ni P."/>
            <person name="Ren Y."/>
            <person name="Zhu H."/>
            <person name="Li J."/>
            <person name="Lin K."/>
            <person name="Jin W."/>
            <person name="Fei Z."/>
            <person name="Li G."/>
            <person name="Staub J."/>
            <person name="Kilian A."/>
            <person name="van der Vossen E.A."/>
            <person name="Wu Y."/>
            <person name="Guo J."/>
            <person name="He J."/>
            <person name="Jia Z."/>
            <person name="Ren Y."/>
            <person name="Tian G."/>
            <person name="Lu Y."/>
            <person name="Ruan J."/>
            <person name="Qian W."/>
            <person name="Wang M."/>
            <person name="Huang Q."/>
            <person name="Li B."/>
            <person name="Xuan Z."/>
            <person name="Cao J."/>
            <person name="Asan"/>
            <person name="Wu Z."/>
            <person name="Zhang J."/>
            <person name="Cai Q."/>
            <person name="Bai Y."/>
            <person name="Zhao B."/>
            <person name="Han Y."/>
            <person name="Li Y."/>
            <person name="Li X."/>
            <person name="Wang S."/>
            <person name="Shi Q."/>
            <person name="Liu S."/>
            <person name="Cho W.K."/>
            <person name="Kim J.Y."/>
            <person name="Xu Y."/>
            <person name="Heller-Uszynska K."/>
            <person name="Miao H."/>
            <person name="Cheng Z."/>
            <person name="Zhang S."/>
            <person name="Wu J."/>
            <person name="Yang Y."/>
            <person name="Kang H."/>
            <person name="Li M."/>
            <person name="Liang H."/>
            <person name="Ren X."/>
            <person name="Shi Z."/>
            <person name="Wen M."/>
            <person name="Jian M."/>
            <person name="Yang H."/>
            <person name="Zhang G."/>
            <person name="Yang Z."/>
            <person name="Chen R."/>
            <person name="Liu S."/>
            <person name="Li J."/>
            <person name="Ma L."/>
            <person name="Liu H."/>
            <person name="Zhou Y."/>
            <person name="Zhao J."/>
            <person name="Fang X."/>
            <person name="Li G."/>
            <person name="Fang L."/>
            <person name="Li Y."/>
            <person name="Liu D."/>
            <person name="Zheng H."/>
            <person name="Zhang Y."/>
            <person name="Qin N."/>
            <person name="Li Z."/>
            <person name="Yang G."/>
            <person name="Yang S."/>
            <person name="Bolund L."/>
            <person name="Kristiansen K."/>
            <person name="Zheng H."/>
            <person name="Li S."/>
            <person name="Zhang X."/>
            <person name="Yang H."/>
            <person name="Wang J."/>
            <person name="Sun R."/>
            <person name="Zhang B."/>
            <person name="Jiang S."/>
            <person name="Wang J."/>
            <person name="Du Y."/>
            <person name="Li S."/>
        </authorList>
    </citation>
    <scope>NUCLEOTIDE SEQUENCE [LARGE SCALE GENOMIC DNA]</scope>
    <source>
        <strain evidence="2">cv. 9930</strain>
    </source>
</reference>
<evidence type="ECO:0008006" key="3">
    <source>
        <dbReference type="Google" id="ProtNLM"/>
    </source>
</evidence>
<gene>
    <name evidence="1" type="ORF">Csa_7G305630</name>
</gene>
<reference evidence="1 2" key="4">
    <citation type="journal article" date="2011" name="BMC Genomics">
        <title>RNA-Seq improves annotation of protein-coding genes in the cucumber genome.</title>
        <authorList>
            <person name="Li Z."/>
            <person name="Zhang Z."/>
            <person name="Yan P."/>
            <person name="Huang S."/>
            <person name="Fei Z."/>
            <person name="Lin K."/>
        </authorList>
    </citation>
    <scope>NUCLEOTIDE SEQUENCE [LARGE SCALE GENOMIC DNA]</scope>
    <source>
        <strain evidence="2">cv. 9930</strain>
    </source>
</reference>
<evidence type="ECO:0000313" key="1">
    <source>
        <dbReference type="EMBL" id="KGN44479.1"/>
    </source>
</evidence>
<dbReference type="Proteomes" id="UP000029981">
    <property type="component" value="Chromosome 7"/>
</dbReference>
<proteinExistence type="predicted"/>
<dbReference type="AlphaFoldDB" id="A0A0A0K6F2"/>
<sequence length="64" mass="7493">MFGIKTTVEKEILEHISIMETPKKAWDTFASLFSKKNDARLQVLENELLLIAQREMTINHFTKN</sequence>
<reference evidence="1 2" key="3">
    <citation type="journal article" date="2010" name="BMC Genomics">
        <title>Transcriptome sequencing and comparative analysis of cucumber flowers with different sex types.</title>
        <authorList>
            <person name="Guo S."/>
            <person name="Zheng Y."/>
            <person name="Joung J.G."/>
            <person name="Liu S."/>
            <person name="Zhang Z."/>
            <person name="Crasta O.R."/>
            <person name="Sobral B.W."/>
            <person name="Xu Y."/>
            <person name="Huang S."/>
            <person name="Fei Z."/>
        </authorList>
    </citation>
    <scope>NUCLEOTIDE SEQUENCE [LARGE SCALE GENOMIC DNA]</scope>
    <source>
        <strain evidence="2">cv. 9930</strain>
    </source>
</reference>
<name>A0A0A0K6F2_CUCSA</name>
<keyword evidence="2" id="KW-1185">Reference proteome</keyword>